<evidence type="ECO:0000313" key="1">
    <source>
        <dbReference type="EMBL" id="RAH66842.1"/>
    </source>
</evidence>
<accession>A0ACD1GZD1</accession>
<dbReference type="EMBL" id="KZ824979">
    <property type="protein sequence ID" value="RAH66842.1"/>
    <property type="molecule type" value="Genomic_DNA"/>
</dbReference>
<sequence length="336" mass="39285">MDPGSSLDYNTRHGILKPDIPYANIDSYFTVREHFPPQPRQTFDLRLSGPEQERRITTDILTRCIENSPDSGEMGTQKLTLRTLRVLQVRDGSTSQVVLVKIIKGDLANMLVVAKFYDPLYYNHRKSEVDPFRCVEEEYTRETAVYQHLHQHGLSDYIPQFCGSYSLDMPVPNRGIRQVRLILVEFMSGFPMDRLRLDRLAVETRQHIMEQIVRAESRFYAVGVRHKGLCRRIIMVEGVRNHDPTCRPYITITDFGQAYIGCATRESRWSHEDRLLPIYITPIIRWSCGCVSKKNDFVKWCDWDWKDWLCKTFAKDDQQPYHSTDGQKGLRRCSWG</sequence>
<name>A0ACD1GZD1_9EURO</name>
<protein>
    <submittedName>
        <fullName evidence="1">Uncharacterized protein</fullName>
    </submittedName>
</protein>
<gene>
    <name evidence="1" type="ORF">BO66DRAFT_441736</name>
</gene>
<evidence type="ECO:0000313" key="2">
    <source>
        <dbReference type="Proteomes" id="UP000249661"/>
    </source>
</evidence>
<reference evidence="1" key="1">
    <citation type="submission" date="2018-02" db="EMBL/GenBank/DDBJ databases">
        <title>The genomes of Aspergillus section Nigri reveals drivers in fungal speciation.</title>
        <authorList>
            <consortium name="DOE Joint Genome Institute"/>
            <person name="Vesth T.C."/>
            <person name="Nybo J."/>
            <person name="Theobald S."/>
            <person name="Brandl J."/>
            <person name="Frisvad J.C."/>
            <person name="Nielsen K.F."/>
            <person name="Lyhne E.K."/>
            <person name="Kogle M.E."/>
            <person name="Kuo A."/>
            <person name="Riley R."/>
            <person name="Clum A."/>
            <person name="Nolan M."/>
            <person name="Lipzen A."/>
            <person name="Salamov A."/>
            <person name="Henrissat B."/>
            <person name="Wiebenga A."/>
            <person name="De vries R.P."/>
            <person name="Grigoriev I.V."/>
            <person name="Mortensen U.H."/>
            <person name="Andersen M.R."/>
            <person name="Baker S.E."/>
        </authorList>
    </citation>
    <scope>NUCLEOTIDE SEQUENCE</scope>
    <source>
        <strain evidence="1">CBS 121060</strain>
    </source>
</reference>
<organism evidence="1 2">
    <name type="scientific">Aspergillus aculeatinus CBS 121060</name>
    <dbReference type="NCBI Taxonomy" id="1448322"/>
    <lineage>
        <taxon>Eukaryota</taxon>
        <taxon>Fungi</taxon>
        <taxon>Dikarya</taxon>
        <taxon>Ascomycota</taxon>
        <taxon>Pezizomycotina</taxon>
        <taxon>Eurotiomycetes</taxon>
        <taxon>Eurotiomycetidae</taxon>
        <taxon>Eurotiales</taxon>
        <taxon>Aspergillaceae</taxon>
        <taxon>Aspergillus</taxon>
        <taxon>Aspergillus subgen. Circumdati</taxon>
    </lineage>
</organism>
<proteinExistence type="predicted"/>
<dbReference type="Proteomes" id="UP000249661">
    <property type="component" value="Unassembled WGS sequence"/>
</dbReference>
<keyword evidence="2" id="KW-1185">Reference proteome</keyword>